<keyword evidence="3" id="KW-0804">Transcription</keyword>
<evidence type="ECO:0000313" key="5">
    <source>
        <dbReference type="EMBL" id="GAA1758557.1"/>
    </source>
</evidence>
<organism evidence="5 6">
    <name type="scientific">Agromyces humatus</name>
    <dbReference type="NCBI Taxonomy" id="279573"/>
    <lineage>
        <taxon>Bacteria</taxon>
        <taxon>Bacillati</taxon>
        <taxon>Actinomycetota</taxon>
        <taxon>Actinomycetes</taxon>
        <taxon>Micrococcales</taxon>
        <taxon>Microbacteriaceae</taxon>
        <taxon>Agromyces</taxon>
    </lineage>
</organism>
<comment type="caution">
    <text evidence="5">The sequence shown here is derived from an EMBL/GenBank/DDBJ whole genome shotgun (WGS) entry which is preliminary data.</text>
</comment>
<dbReference type="Proteomes" id="UP001500506">
    <property type="component" value="Unassembled WGS sequence"/>
</dbReference>
<dbReference type="PANTHER" id="PTHR30154:SF34">
    <property type="entry name" value="TRANSCRIPTIONAL REGULATOR AZLB"/>
    <property type="match status" value="1"/>
</dbReference>
<protein>
    <submittedName>
        <fullName evidence="5">Lrp/AsnC family transcriptional regulator</fullName>
    </submittedName>
</protein>
<dbReference type="InterPro" id="IPR036388">
    <property type="entry name" value="WH-like_DNA-bd_sf"/>
</dbReference>
<dbReference type="PANTHER" id="PTHR30154">
    <property type="entry name" value="LEUCINE-RESPONSIVE REGULATORY PROTEIN"/>
    <property type="match status" value="1"/>
</dbReference>
<feature type="domain" description="HTH asnC-type" evidence="4">
    <location>
        <begin position="4"/>
        <end position="65"/>
    </location>
</feature>
<dbReference type="InterPro" id="IPR000485">
    <property type="entry name" value="AsnC-type_HTH_dom"/>
</dbReference>
<dbReference type="Gene3D" id="1.10.10.10">
    <property type="entry name" value="Winged helix-like DNA-binding domain superfamily/Winged helix DNA-binding domain"/>
    <property type="match status" value="1"/>
</dbReference>
<keyword evidence="1" id="KW-0805">Transcription regulation</keyword>
<keyword evidence="6" id="KW-1185">Reference proteome</keyword>
<accession>A0ABN2KKB5</accession>
<dbReference type="PROSITE" id="PS50956">
    <property type="entry name" value="HTH_ASNC_2"/>
    <property type="match status" value="1"/>
</dbReference>
<reference evidence="5 6" key="1">
    <citation type="journal article" date="2019" name="Int. J. Syst. Evol. Microbiol.">
        <title>The Global Catalogue of Microorganisms (GCM) 10K type strain sequencing project: providing services to taxonomists for standard genome sequencing and annotation.</title>
        <authorList>
            <consortium name="The Broad Institute Genomics Platform"/>
            <consortium name="The Broad Institute Genome Sequencing Center for Infectious Disease"/>
            <person name="Wu L."/>
            <person name="Ma J."/>
        </authorList>
    </citation>
    <scope>NUCLEOTIDE SEQUENCE [LARGE SCALE GENOMIC DNA]</scope>
    <source>
        <strain evidence="5 6">JCM 14319</strain>
    </source>
</reference>
<evidence type="ECO:0000256" key="3">
    <source>
        <dbReference type="ARBA" id="ARBA00023163"/>
    </source>
</evidence>
<keyword evidence="2" id="KW-0238">DNA-binding</keyword>
<dbReference type="SUPFAM" id="SSF46785">
    <property type="entry name" value="Winged helix' DNA-binding domain"/>
    <property type="match status" value="1"/>
</dbReference>
<evidence type="ECO:0000256" key="1">
    <source>
        <dbReference type="ARBA" id="ARBA00023015"/>
    </source>
</evidence>
<dbReference type="InterPro" id="IPR011008">
    <property type="entry name" value="Dimeric_a/b-barrel"/>
</dbReference>
<dbReference type="PRINTS" id="PR00033">
    <property type="entry name" value="HTHASNC"/>
</dbReference>
<dbReference type="Pfam" id="PF13412">
    <property type="entry name" value="HTH_24"/>
    <property type="match status" value="1"/>
</dbReference>
<dbReference type="RefSeq" id="WP_232499445.1">
    <property type="nucleotide sequence ID" value="NZ_BAAANH010000003.1"/>
</dbReference>
<dbReference type="Pfam" id="PF01037">
    <property type="entry name" value="AsnC_trans_reg"/>
    <property type="match status" value="1"/>
</dbReference>
<dbReference type="SUPFAM" id="SSF54909">
    <property type="entry name" value="Dimeric alpha+beta barrel"/>
    <property type="match status" value="1"/>
</dbReference>
<gene>
    <name evidence="5" type="ORF">GCM10009747_16640</name>
</gene>
<sequence>MSKLDATDRRILIELDDDPRLPTVVIAQRLGLARATVQSRLDKLAASGLLRANSSRVRPDSLGRGIAASVRAELDQHLIHDAIEALKLIPEVLECFAPAGDDDLLLRVVARTPDDLYRVSEEIRLCPGIVRTSTSLFLREVIPYRMSALLAAPD</sequence>
<dbReference type="InterPro" id="IPR019888">
    <property type="entry name" value="Tscrpt_reg_AsnC-like"/>
</dbReference>
<dbReference type="EMBL" id="BAAANH010000003">
    <property type="protein sequence ID" value="GAA1758557.1"/>
    <property type="molecule type" value="Genomic_DNA"/>
</dbReference>
<name>A0ABN2KKB5_9MICO</name>
<dbReference type="InterPro" id="IPR019887">
    <property type="entry name" value="Tscrpt_reg_AsnC/Lrp_C"/>
</dbReference>
<evidence type="ECO:0000259" key="4">
    <source>
        <dbReference type="PROSITE" id="PS50956"/>
    </source>
</evidence>
<dbReference type="SMART" id="SM00344">
    <property type="entry name" value="HTH_ASNC"/>
    <property type="match status" value="1"/>
</dbReference>
<evidence type="ECO:0000313" key="6">
    <source>
        <dbReference type="Proteomes" id="UP001500506"/>
    </source>
</evidence>
<evidence type="ECO:0000256" key="2">
    <source>
        <dbReference type="ARBA" id="ARBA00023125"/>
    </source>
</evidence>
<dbReference type="Gene3D" id="3.30.70.920">
    <property type="match status" value="1"/>
</dbReference>
<proteinExistence type="predicted"/>
<dbReference type="InterPro" id="IPR036390">
    <property type="entry name" value="WH_DNA-bd_sf"/>
</dbReference>